<proteinExistence type="inferred from homology"/>
<evidence type="ECO:0000313" key="3">
    <source>
        <dbReference type="Proteomes" id="UP000502260"/>
    </source>
</evidence>
<dbReference type="KEGG" id="slac:SKTS_29820"/>
<evidence type="ECO:0000256" key="1">
    <source>
        <dbReference type="HAMAP-Rule" id="MF_02233"/>
    </source>
</evidence>
<dbReference type="GO" id="GO:0051539">
    <property type="term" value="F:4 iron, 4 sulfur cluster binding"/>
    <property type="evidence" value="ECO:0007669"/>
    <property type="project" value="UniProtKB-UniRule"/>
</dbReference>
<dbReference type="Pfam" id="PF01136">
    <property type="entry name" value="Peptidase_U32"/>
    <property type="match status" value="1"/>
</dbReference>
<keyword evidence="1" id="KW-0408">Iron</keyword>
<reference evidence="3" key="1">
    <citation type="submission" date="2020-03" db="EMBL/GenBank/DDBJ databases">
        <title>Complete genome sequence of sulfur-oxidizing bacterium skT11.</title>
        <authorList>
            <person name="Kanda M."/>
            <person name="Kojima H."/>
            <person name="Fukui M."/>
        </authorList>
    </citation>
    <scope>NUCLEOTIDE SEQUENCE [LARGE SCALE GENOMIC DNA]</scope>
    <source>
        <strain evidence="3">skT11</strain>
    </source>
</reference>
<comment type="subunit">
    <text evidence="1">Forms a heterodimer with UbiU.</text>
</comment>
<accession>A0A6F8VGE8</accession>
<dbReference type="GO" id="GO:0006744">
    <property type="term" value="P:ubiquinone biosynthetic process"/>
    <property type="evidence" value="ECO:0007669"/>
    <property type="project" value="UniProtKB-UniRule"/>
</dbReference>
<comment type="pathway">
    <text evidence="1">Cofactor biosynthesis; ubiquinone biosynthesis.</text>
</comment>
<feature type="binding site" evidence="1">
    <location>
        <position position="39"/>
    </location>
    <ligand>
        <name>[4Fe-4S] cluster</name>
        <dbReference type="ChEBI" id="CHEBI:49883"/>
    </ligand>
</feature>
<name>A0A6F8VGE8_9PROT</name>
<keyword evidence="3" id="KW-1185">Reference proteome</keyword>
<sequence length="302" mass="34074">MKLALGPNLYYWDRDAQLKFYEEIAASPVDIVYLGETVCSRRHLMRLQDYLDVAEQLAAAGKEVVLSTQTLIESESDLKTLRRISGNDKFRVEANDMGAVRLLANKVPFVAGPTLNIYSPQTLDLLAELGATRWVMPVEMSRDALLPIQQSRRSGLETEVFAYGRLPLAYSARCFTARHHNLQKDDCQFRCLDYSNGLSLKTREGQPFLTLNGIQTQSARPYNLIGELHALQETGVDVLRVSPQAYHSGKILQLFRECMEQRMSPALALMQMEKLMPEAPCNGYWHGKPGLDFIHNDHLATA</sequence>
<keyword evidence="1" id="KW-0479">Metal-binding</keyword>
<keyword evidence="1" id="KW-0831">Ubiquinone biosynthesis</keyword>
<dbReference type="UniPathway" id="UPA00232"/>
<comment type="function">
    <text evidence="1">Required for O(2)-independent ubiquinone (coenzyme Q) biosynthesis. Together with UbiU, is essential for the C6-hydroxylation reaction in the oxygen-independent ubiquinone biosynthesis pathway.</text>
</comment>
<dbReference type="InterPro" id="IPR001539">
    <property type="entry name" value="Peptidase_U32"/>
</dbReference>
<protein>
    <recommendedName>
        <fullName evidence="1">Ubiquinone biosynthesis protein UbiV</fullName>
    </recommendedName>
</protein>
<dbReference type="RefSeq" id="WP_173066884.1">
    <property type="nucleotide sequence ID" value="NZ_AP022853.1"/>
</dbReference>
<feature type="binding site" evidence="1">
    <location>
        <position position="191"/>
    </location>
    <ligand>
        <name>[4Fe-4S] cluster</name>
        <dbReference type="ChEBI" id="CHEBI:49883"/>
    </ligand>
</feature>
<feature type="binding site" evidence="1">
    <location>
        <position position="187"/>
    </location>
    <ligand>
        <name>[4Fe-4S] cluster</name>
        <dbReference type="ChEBI" id="CHEBI:49883"/>
    </ligand>
</feature>
<dbReference type="InterPro" id="IPR043693">
    <property type="entry name" value="UbiV"/>
</dbReference>
<organism evidence="2 3">
    <name type="scientific">Sulfurimicrobium lacus</name>
    <dbReference type="NCBI Taxonomy" id="2715678"/>
    <lineage>
        <taxon>Bacteria</taxon>
        <taxon>Pseudomonadati</taxon>
        <taxon>Pseudomonadota</taxon>
        <taxon>Betaproteobacteria</taxon>
        <taxon>Nitrosomonadales</taxon>
        <taxon>Sulfuricellaceae</taxon>
        <taxon>Sulfurimicrobium</taxon>
    </lineage>
</organism>
<comment type="cofactor">
    <cofactor evidence="1">
        <name>[4Fe-4S] cluster</name>
        <dbReference type="ChEBI" id="CHEBI:49883"/>
    </cofactor>
</comment>
<dbReference type="GO" id="GO:0046872">
    <property type="term" value="F:metal ion binding"/>
    <property type="evidence" value="ECO:0007669"/>
    <property type="project" value="UniProtKB-KW"/>
</dbReference>
<feature type="binding site" evidence="1">
    <location>
        <position position="174"/>
    </location>
    <ligand>
        <name>[4Fe-4S] cluster</name>
        <dbReference type="ChEBI" id="CHEBI:49883"/>
    </ligand>
</feature>
<dbReference type="AlphaFoldDB" id="A0A6F8VGE8"/>
<comment type="similarity">
    <text evidence="1">Belongs to the peptidase U32 family. UbiV subfamily.</text>
</comment>
<gene>
    <name evidence="1" type="primary">ubiV</name>
    <name evidence="2" type="ORF">SKTS_29820</name>
</gene>
<dbReference type="PANTHER" id="PTHR30217">
    <property type="entry name" value="PEPTIDASE U32 FAMILY"/>
    <property type="match status" value="1"/>
</dbReference>
<dbReference type="Proteomes" id="UP000502260">
    <property type="component" value="Chromosome"/>
</dbReference>
<keyword evidence="1" id="KW-0004">4Fe-4S</keyword>
<evidence type="ECO:0000313" key="2">
    <source>
        <dbReference type="EMBL" id="BCB28096.1"/>
    </source>
</evidence>
<dbReference type="HAMAP" id="MF_02233">
    <property type="entry name" value="UbiV"/>
    <property type="match status" value="1"/>
</dbReference>
<dbReference type="InterPro" id="IPR051454">
    <property type="entry name" value="RNA/ubiquinone_mod_enzymes"/>
</dbReference>
<dbReference type="PANTHER" id="PTHR30217:SF11">
    <property type="entry name" value="UBIQUINONE BIOSYNTHESIS PROTEIN UBIV"/>
    <property type="match status" value="1"/>
</dbReference>
<dbReference type="NCBIfam" id="NF011991">
    <property type="entry name" value="PRK15447.1"/>
    <property type="match status" value="1"/>
</dbReference>
<dbReference type="EMBL" id="AP022853">
    <property type="protein sequence ID" value="BCB28096.1"/>
    <property type="molecule type" value="Genomic_DNA"/>
</dbReference>
<keyword evidence="1" id="KW-0411">Iron-sulfur</keyword>